<dbReference type="AlphaFoldDB" id="A0AAD8JDB3"/>
<proteinExistence type="predicted"/>
<keyword evidence="2" id="KW-0812">Transmembrane</keyword>
<dbReference type="Proteomes" id="UP001237642">
    <property type="component" value="Unassembled WGS sequence"/>
</dbReference>
<name>A0AAD8JDB3_9APIA</name>
<accession>A0AAD8JDB3</accession>
<organism evidence="3 4">
    <name type="scientific">Heracleum sosnowskyi</name>
    <dbReference type="NCBI Taxonomy" id="360622"/>
    <lineage>
        <taxon>Eukaryota</taxon>
        <taxon>Viridiplantae</taxon>
        <taxon>Streptophyta</taxon>
        <taxon>Embryophyta</taxon>
        <taxon>Tracheophyta</taxon>
        <taxon>Spermatophyta</taxon>
        <taxon>Magnoliopsida</taxon>
        <taxon>eudicotyledons</taxon>
        <taxon>Gunneridae</taxon>
        <taxon>Pentapetalae</taxon>
        <taxon>asterids</taxon>
        <taxon>campanulids</taxon>
        <taxon>Apiales</taxon>
        <taxon>Apiaceae</taxon>
        <taxon>Apioideae</taxon>
        <taxon>apioid superclade</taxon>
        <taxon>Tordylieae</taxon>
        <taxon>Tordyliinae</taxon>
        <taxon>Heracleum</taxon>
    </lineage>
</organism>
<gene>
    <name evidence="3" type="ORF">POM88_001599</name>
</gene>
<dbReference type="PANTHER" id="PTHR35490">
    <property type="entry name" value="BACTERIOPHAGE N4 ADSORPTION B PROTEIN"/>
    <property type="match status" value="1"/>
</dbReference>
<protein>
    <submittedName>
        <fullName evidence="3">Dual specificity protein kinase</fullName>
    </submittedName>
</protein>
<keyword evidence="2" id="KW-1133">Transmembrane helix</keyword>
<feature type="region of interest" description="Disordered" evidence="1">
    <location>
        <begin position="18"/>
        <end position="59"/>
    </location>
</feature>
<keyword evidence="3" id="KW-0808">Transferase</keyword>
<keyword evidence="4" id="KW-1185">Reference proteome</keyword>
<evidence type="ECO:0000313" key="3">
    <source>
        <dbReference type="EMBL" id="KAK1401994.1"/>
    </source>
</evidence>
<evidence type="ECO:0000313" key="4">
    <source>
        <dbReference type="Proteomes" id="UP001237642"/>
    </source>
</evidence>
<dbReference type="PANTHER" id="PTHR35490:SF3">
    <property type="entry name" value="(WILD MALAYSIAN BANANA) HYPOTHETICAL PROTEIN"/>
    <property type="match status" value="1"/>
</dbReference>
<keyword evidence="3" id="KW-0418">Kinase</keyword>
<evidence type="ECO:0000256" key="2">
    <source>
        <dbReference type="SAM" id="Phobius"/>
    </source>
</evidence>
<dbReference type="GO" id="GO:0016301">
    <property type="term" value="F:kinase activity"/>
    <property type="evidence" value="ECO:0007669"/>
    <property type="project" value="UniProtKB-KW"/>
</dbReference>
<reference evidence="3" key="2">
    <citation type="submission" date="2023-05" db="EMBL/GenBank/DDBJ databases">
        <authorList>
            <person name="Schelkunov M.I."/>
        </authorList>
    </citation>
    <scope>NUCLEOTIDE SEQUENCE</scope>
    <source>
        <strain evidence="3">Hsosn_3</strain>
        <tissue evidence="3">Leaf</tissue>
    </source>
</reference>
<feature type="compositionally biased region" description="Basic and acidic residues" evidence="1">
    <location>
        <begin position="18"/>
        <end position="38"/>
    </location>
</feature>
<comment type="caution">
    <text evidence="3">The sequence shown here is derived from an EMBL/GenBank/DDBJ whole genome shotgun (WGS) entry which is preliminary data.</text>
</comment>
<keyword evidence="2" id="KW-0472">Membrane</keyword>
<evidence type="ECO:0000256" key="1">
    <source>
        <dbReference type="SAM" id="MobiDB-lite"/>
    </source>
</evidence>
<reference evidence="3" key="1">
    <citation type="submission" date="2023-02" db="EMBL/GenBank/DDBJ databases">
        <title>Genome of toxic invasive species Heracleum sosnowskyi carries increased number of genes despite the absence of recent whole-genome duplications.</title>
        <authorList>
            <person name="Schelkunov M."/>
            <person name="Shtratnikova V."/>
            <person name="Makarenko M."/>
            <person name="Klepikova A."/>
            <person name="Omelchenko D."/>
            <person name="Novikova G."/>
            <person name="Obukhova E."/>
            <person name="Bogdanov V."/>
            <person name="Penin A."/>
            <person name="Logacheva M."/>
        </authorList>
    </citation>
    <scope>NUCLEOTIDE SEQUENCE</scope>
    <source>
        <strain evidence="3">Hsosn_3</strain>
        <tissue evidence="3">Leaf</tissue>
    </source>
</reference>
<sequence length="377" mass="42602">MPTFTSIALDSLIEPRFRDSYRDSAKKSEKKRDDKEVREEEEEEEVKKPSRNRVNISPALYITPEPTPIVYSSSESLSPSPYVANRKGRGGLRRRSEVLVRKEEERVEEVVMEDKVVRKDEEVREVVEESEEFVDTRCDTLSVGSSSDVRDLGSVSGWNPVDFYDADDDFSHDESMSSTLHSCHSFESEMRATRLSLLDEIGKRKIAEDALGLMYSQWQRVADLLLAQAGLRFPAPSIGMQFEIGPIEQFCQELVVTRFVSEAVGQGLARAEAEIAAEEIFKAKDQEISRLRDRLQYYEAVNHEMSQRNQEVIEVARKQRKKKKTLQKWLWGGLVLSIAIGASVVVYSCLQQTSNIEPSLTSSESVNATGISSSESA</sequence>
<feature type="transmembrane region" description="Helical" evidence="2">
    <location>
        <begin position="329"/>
        <end position="348"/>
    </location>
</feature>
<dbReference type="EMBL" id="JAUIZM010000001">
    <property type="protein sequence ID" value="KAK1401994.1"/>
    <property type="molecule type" value="Genomic_DNA"/>
</dbReference>